<evidence type="ECO:0000256" key="2">
    <source>
        <dbReference type="SAM" id="Phobius"/>
    </source>
</evidence>
<feature type="compositionally biased region" description="Basic and acidic residues" evidence="1">
    <location>
        <begin position="138"/>
        <end position="148"/>
    </location>
</feature>
<protein>
    <submittedName>
        <fullName evidence="3">Peptidase M56 BlaR1</fullName>
    </submittedName>
</protein>
<evidence type="ECO:0000313" key="4">
    <source>
        <dbReference type="Proteomes" id="UP000430508"/>
    </source>
</evidence>
<evidence type="ECO:0000256" key="1">
    <source>
        <dbReference type="SAM" id="MobiDB-lite"/>
    </source>
</evidence>
<reference evidence="3 4" key="1">
    <citation type="submission" date="2019-12" db="EMBL/GenBank/DDBJ databases">
        <title>Sequence classification of anaerobic respiratory reductive dehalogenases: First we see many, then we see few.</title>
        <authorList>
            <person name="Molenda O."/>
            <person name="Puentes Jacome L.A."/>
            <person name="Cao X."/>
            <person name="Nesbo C.L."/>
            <person name="Tang S."/>
            <person name="Morson N."/>
            <person name="Patron J."/>
            <person name="Lomheim L."/>
            <person name="Wishart D.S."/>
            <person name="Edwards E.A."/>
        </authorList>
    </citation>
    <scope>NUCLEOTIDE SEQUENCE [LARGE SCALE GENOMIC DNA]</scope>
    <source>
        <strain evidence="3 4">12DCA</strain>
    </source>
</reference>
<dbReference type="AlphaFoldDB" id="A0A857DHM7"/>
<feature type="transmembrane region" description="Helical" evidence="2">
    <location>
        <begin position="6"/>
        <end position="28"/>
    </location>
</feature>
<dbReference type="RefSeq" id="WP_025205506.1">
    <property type="nucleotide sequence ID" value="NZ_CP046996.1"/>
</dbReference>
<name>A0A857DHM7_9FIRM</name>
<keyword evidence="2" id="KW-0472">Membrane</keyword>
<dbReference type="Proteomes" id="UP000430508">
    <property type="component" value="Chromosome"/>
</dbReference>
<keyword evidence="2" id="KW-1133">Transmembrane helix</keyword>
<organism evidence="3 4">
    <name type="scientific">Dehalobacter restrictus</name>
    <dbReference type="NCBI Taxonomy" id="55583"/>
    <lineage>
        <taxon>Bacteria</taxon>
        <taxon>Bacillati</taxon>
        <taxon>Bacillota</taxon>
        <taxon>Clostridia</taxon>
        <taxon>Eubacteriales</taxon>
        <taxon>Desulfitobacteriaceae</taxon>
        <taxon>Dehalobacter</taxon>
    </lineage>
</organism>
<accession>A0A857DHM7</accession>
<feature type="region of interest" description="Disordered" evidence="1">
    <location>
        <begin position="135"/>
        <end position="155"/>
    </location>
</feature>
<sequence length="155" mass="16764">MNFKHLGIGTIITSIALITGLLVGSLGFEPVLAKISNESNQTSVHVYPQNKSGQTYGSELYAKSSEETPDLIAAVGEDGTEGYVLSADLNGEMPKTPEEAIAIQNKNKSKTSRKIPLYAVDGKTVIGSFKIDNSLPDENTKEEMKKLLDQYTPTK</sequence>
<evidence type="ECO:0000313" key="3">
    <source>
        <dbReference type="EMBL" id="QHA00407.1"/>
    </source>
</evidence>
<keyword evidence="2" id="KW-0812">Transmembrane</keyword>
<gene>
    <name evidence="3" type="ORF">GQ588_07065</name>
</gene>
<dbReference type="EMBL" id="CP046996">
    <property type="protein sequence ID" value="QHA00407.1"/>
    <property type="molecule type" value="Genomic_DNA"/>
</dbReference>
<proteinExistence type="predicted"/>